<evidence type="ECO:0000256" key="1">
    <source>
        <dbReference type="SAM" id="MobiDB-lite"/>
    </source>
</evidence>
<dbReference type="InterPro" id="IPR049547">
    <property type="entry name" value="WDR93_beta-prop"/>
</dbReference>
<dbReference type="SUPFAM" id="SSF50978">
    <property type="entry name" value="WD40 repeat-like"/>
    <property type="match status" value="1"/>
</dbReference>
<dbReference type="STRING" id="225164.V4BCR2"/>
<dbReference type="InterPro" id="IPR006885">
    <property type="entry name" value="NADH_UbQ_FeS_4_mit-like"/>
</dbReference>
<gene>
    <name evidence="2" type="ORF">LOTGIDRAFT_228061</name>
</gene>
<feature type="region of interest" description="Disordered" evidence="1">
    <location>
        <begin position="238"/>
        <end position="332"/>
    </location>
</feature>
<dbReference type="InterPro" id="IPR015943">
    <property type="entry name" value="WD40/YVTN_repeat-like_dom_sf"/>
</dbReference>
<evidence type="ECO:0008006" key="4">
    <source>
        <dbReference type="Google" id="ProtNLM"/>
    </source>
</evidence>
<name>V4BCR2_LOTGI</name>
<dbReference type="PANTHER" id="PTHR12219">
    <property type="entry name" value="NADH-UBIQUINONE OXIDOREDUCTASE"/>
    <property type="match status" value="1"/>
</dbReference>
<sequence>MPVYLRKNISFSPPSLENITDIDIEDDFTADPDLLRDKLPQPYRLINKIIDNVVEKAWTYISKVEEKKFKELNRVRPPSYDCSVKLNLEKEYNATGLSDSVDGRYVFFGTSNGIIVLDALQQSIVTVWEEEKVDVVHIKCHLIGVQTYLLVTIDELGVAKLFIFQADHIFLLKVLNEQESATNKIITSKCEASAEGDYVGIFLENPSKNETWLEVYRLPRDTWLREMETVVGELQSIAQSAAQQQEEDVEGTDNQMMVGERRPSVKVLTPHTVGERRRSSVVNLLTVPPDDSSTKTKKRRKGRNRSSSPRPGTPPPLLTLTPGEKPSPKFTPPSLVIKIHPPSPITACTTTSLQSACQKVDSGEVIGTGQNHVLSGSHLDLRDAMFNHLNEKLLPYLKDDDEKEAEVIQPTFHFVPSSRLSPLGLEQPSQTGKPTNIIVWWTGETNIKHYSLLKTGKDFEFKPDLVWPICNKVKSTAVSKCGSFLAIGLSNGTVVMWDRYLGVEKGIVNIEEKSSISFLKFLDSSLSATESISYPPYKTTNTACLLIQTTSGCQYIYNTSLQTLVTLQVITEEDDDVQVLLSTMKAVPELLLVVSKDGSLILKDVVNGNSVCQLTLPKPYSLTSPWEPIYCFGAGGQMLFVKGSYFEKNEEGGLIDLSAVFIYQLRSFPTLDTYWQHSRELSTEVIHPTLDKRINSLLRYRISQQASRKERMQERWGIMKDELDVILQCKETSKHTSRTTITPSTYRSTPPALR</sequence>
<feature type="compositionally biased region" description="Basic residues" evidence="1">
    <location>
        <begin position="295"/>
        <end position="304"/>
    </location>
</feature>
<dbReference type="HOGENOM" id="CLU_025331_0_0_1"/>
<dbReference type="OMA" id="YSHETES"/>
<dbReference type="AlphaFoldDB" id="V4BCR2"/>
<dbReference type="CTD" id="20247525"/>
<reference evidence="2 3" key="1">
    <citation type="journal article" date="2013" name="Nature">
        <title>Insights into bilaterian evolution from three spiralian genomes.</title>
        <authorList>
            <person name="Simakov O."/>
            <person name="Marletaz F."/>
            <person name="Cho S.J."/>
            <person name="Edsinger-Gonzales E."/>
            <person name="Havlak P."/>
            <person name="Hellsten U."/>
            <person name="Kuo D.H."/>
            <person name="Larsson T."/>
            <person name="Lv J."/>
            <person name="Arendt D."/>
            <person name="Savage R."/>
            <person name="Osoegawa K."/>
            <person name="de Jong P."/>
            <person name="Grimwood J."/>
            <person name="Chapman J.A."/>
            <person name="Shapiro H."/>
            <person name="Aerts A."/>
            <person name="Otillar R.P."/>
            <person name="Terry A.Y."/>
            <person name="Boore J.L."/>
            <person name="Grigoriev I.V."/>
            <person name="Lindberg D.R."/>
            <person name="Seaver E.C."/>
            <person name="Weisblat D.A."/>
            <person name="Putnam N.H."/>
            <person name="Rokhsar D.S."/>
        </authorList>
    </citation>
    <scope>NUCLEOTIDE SEQUENCE [LARGE SCALE GENOMIC DNA]</scope>
</reference>
<dbReference type="EMBL" id="KB199650">
    <property type="protein sequence ID" value="ESP05506.1"/>
    <property type="molecule type" value="Genomic_DNA"/>
</dbReference>
<organism evidence="2 3">
    <name type="scientific">Lottia gigantea</name>
    <name type="common">Giant owl limpet</name>
    <dbReference type="NCBI Taxonomy" id="225164"/>
    <lineage>
        <taxon>Eukaryota</taxon>
        <taxon>Metazoa</taxon>
        <taxon>Spiralia</taxon>
        <taxon>Lophotrochozoa</taxon>
        <taxon>Mollusca</taxon>
        <taxon>Gastropoda</taxon>
        <taxon>Patellogastropoda</taxon>
        <taxon>Lottioidea</taxon>
        <taxon>Lottiidae</taxon>
        <taxon>Lottia</taxon>
    </lineage>
</organism>
<dbReference type="InterPro" id="IPR036322">
    <property type="entry name" value="WD40_repeat_dom_sf"/>
</dbReference>
<dbReference type="Proteomes" id="UP000030746">
    <property type="component" value="Unassembled WGS sequence"/>
</dbReference>
<evidence type="ECO:0000313" key="3">
    <source>
        <dbReference type="Proteomes" id="UP000030746"/>
    </source>
</evidence>
<accession>V4BCR2</accession>
<dbReference type="PANTHER" id="PTHR12219:SF17">
    <property type="entry name" value="WD REPEAT-CONTAINING PROTEIN 93"/>
    <property type="match status" value="1"/>
</dbReference>
<dbReference type="Gene3D" id="2.130.10.10">
    <property type="entry name" value="YVTN repeat-like/Quinoprotein amine dehydrogenase"/>
    <property type="match status" value="1"/>
</dbReference>
<dbReference type="KEGG" id="lgi:LOTGIDRAFT_228061"/>
<dbReference type="OrthoDB" id="547231at2759"/>
<proteinExistence type="predicted"/>
<dbReference type="Pfam" id="PF21030">
    <property type="entry name" value="WDR93"/>
    <property type="match status" value="1"/>
</dbReference>
<feature type="compositionally biased region" description="Polar residues" evidence="1">
    <location>
        <begin position="738"/>
        <end position="748"/>
    </location>
</feature>
<dbReference type="GeneID" id="20247525"/>
<keyword evidence="3" id="KW-1185">Reference proteome</keyword>
<dbReference type="GO" id="GO:0022900">
    <property type="term" value="P:electron transport chain"/>
    <property type="evidence" value="ECO:0007669"/>
    <property type="project" value="InterPro"/>
</dbReference>
<feature type="region of interest" description="Disordered" evidence="1">
    <location>
        <begin position="734"/>
        <end position="754"/>
    </location>
</feature>
<dbReference type="RefSeq" id="XP_009044051.1">
    <property type="nucleotide sequence ID" value="XM_009045803.1"/>
</dbReference>
<protein>
    <recommendedName>
        <fullName evidence="4">WD repeat-containing protein 93</fullName>
    </recommendedName>
</protein>
<evidence type="ECO:0000313" key="2">
    <source>
        <dbReference type="EMBL" id="ESP05506.1"/>
    </source>
</evidence>